<evidence type="ECO:0000259" key="4">
    <source>
        <dbReference type="Pfam" id="PF13966"/>
    </source>
</evidence>
<evidence type="ECO:0000259" key="3">
    <source>
        <dbReference type="Pfam" id="PF13456"/>
    </source>
</evidence>
<dbReference type="SUPFAM" id="SSF53098">
    <property type="entry name" value="Ribonuclease H-like"/>
    <property type="match status" value="1"/>
</dbReference>
<dbReference type="CDD" id="cd06222">
    <property type="entry name" value="RNase_H_like"/>
    <property type="match status" value="1"/>
</dbReference>
<gene>
    <name evidence="6" type="primary">LOC120110390</name>
</gene>
<dbReference type="InterPro" id="IPR044730">
    <property type="entry name" value="RNase_H-like_dom_plant"/>
</dbReference>
<feature type="signal peptide" evidence="2">
    <location>
        <begin position="1"/>
        <end position="23"/>
    </location>
</feature>
<accession>A0A8B9A636</accession>
<dbReference type="InterPro" id="IPR026960">
    <property type="entry name" value="RVT-Znf"/>
</dbReference>
<name>A0A8B9A636_PHODC</name>
<feature type="domain" description="Reverse transcriptase zinc-binding" evidence="4">
    <location>
        <begin position="3"/>
        <end position="60"/>
    </location>
</feature>
<evidence type="ECO:0000256" key="1">
    <source>
        <dbReference type="SAM" id="MobiDB-lite"/>
    </source>
</evidence>
<dbReference type="GO" id="GO:0004523">
    <property type="term" value="F:RNA-DNA hybrid ribonuclease activity"/>
    <property type="evidence" value="ECO:0007669"/>
    <property type="project" value="InterPro"/>
</dbReference>
<dbReference type="Pfam" id="PF13456">
    <property type="entry name" value="RVT_3"/>
    <property type="match status" value="1"/>
</dbReference>
<dbReference type="OrthoDB" id="690769at2759"/>
<dbReference type="Proteomes" id="UP000228380">
    <property type="component" value="Chromosome 4"/>
</dbReference>
<proteinExistence type="predicted"/>
<keyword evidence="2" id="KW-0732">Signal</keyword>
<dbReference type="InterPro" id="IPR002156">
    <property type="entry name" value="RNaseH_domain"/>
</dbReference>
<sequence>MRIHPRVALFIWKVAWGCLPTRSVLVRRGMRVPQGCEVCPDTEKTIRHVLLQCPRAREIWRSSPAPIPHSVETTQDLIHLLRATVRSPRLAEEGILRAYLAYHIWLDRNARLFEGRRLSARMVVERAVLQAEEVFSCTVVFSLGMTRDIWGTRSAVLAPRFAVVYWIPPPLGYLKVNFDGSVVTDRRSGGVGFVIRDHFGSLVAAGGRGSTGLTVAGAELWAAWAGISYARQVLGAGRVYLEGDSSIVIDWIRGADRYGDGSAHSGDSQIGDGDVRVSGRTHFPGGE</sequence>
<dbReference type="Pfam" id="PF13966">
    <property type="entry name" value="zf-RVT"/>
    <property type="match status" value="1"/>
</dbReference>
<feature type="region of interest" description="Disordered" evidence="1">
    <location>
        <begin position="263"/>
        <end position="287"/>
    </location>
</feature>
<dbReference type="KEGG" id="pda:120110390"/>
<evidence type="ECO:0000313" key="5">
    <source>
        <dbReference type="Proteomes" id="UP000228380"/>
    </source>
</evidence>
<dbReference type="InterPro" id="IPR036397">
    <property type="entry name" value="RNaseH_sf"/>
</dbReference>
<dbReference type="AlphaFoldDB" id="A0A8B9A636"/>
<dbReference type="GeneID" id="120110390"/>
<dbReference type="GO" id="GO:0003676">
    <property type="term" value="F:nucleic acid binding"/>
    <property type="evidence" value="ECO:0007669"/>
    <property type="project" value="InterPro"/>
</dbReference>
<dbReference type="InterPro" id="IPR052929">
    <property type="entry name" value="RNase_H-like_EbsB-rel"/>
</dbReference>
<dbReference type="Gene3D" id="3.30.420.10">
    <property type="entry name" value="Ribonuclease H-like superfamily/Ribonuclease H"/>
    <property type="match status" value="1"/>
</dbReference>
<organism evidence="5 6">
    <name type="scientific">Phoenix dactylifera</name>
    <name type="common">Date palm</name>
    <dbReference type="NCBI Taxonomy" id="42345"/>
    <lineage>
        <taxon>Eukaryota</taxon>
        <taxon>Viridiplantae</taxon>
        <taxon>Streptophyta</taxon>
        <taxon>Embryophyta</taxon>
        <taxon>Tracheophyta</taxon>
        <taxon>Spermatophyta</taxon>
        <taxon>Magnoliopsida</taxon>
        <taxon>Liliopsida</taxon>
        <taxon>Arecaceae</taxon>
        <taxon>Coryphoideae</taxon>
        <taxon>Phoeniceae</taxon>
        <taxon>Phoenix</taxon>
    </lineage>
</organism>
<dbReference type="PANTHER" id="PTHR47074">
    <property type="entry name" value="BNAC02G40300D PROTEIN"/>
    <property type="match status" value="1"/>
</dbReference>
<dbReference type="InterPro" id="IPR012337">
    <property type="entry name" value="RNaseH-like_sf"/>
</dbReference>
<dbReference type="PANTHER" id="PTHR47074:SF11">
    <property type="entry name" value="REVERSE TRANSCRIPTASE-LIKE PROTEIN"/>
    <property type="match status" value="1"/>
</dbReference>
<feature type="chain" id="PRO_5034174118" evidence="2">
    <location>
        <begin position="24"/>
        <end position="287"/>
    </location>
</feature>
<feature type="domain" description="RNase H type-1" evidence="3">
    <location>
        <begin position="177"/>
        <end position="256"/>
    </location>
</feature>
<dbReference type="RefSeq" id="XP_038981142.1">
    <property type="nucleotide sequence ID" value="XM_039125214.1"/>
</dbReference>
<keyword evidence="5" id="KW-1185">Reference proteome</keyword>
<reference evidence="5" key="1">
    <citation type="journal article" date="2019" name="Nat. Commun.">
        <title>Genome-wide association mapping of date palm fruit traits.</title>
        <authorList>
            <person name="Hazzouri K.M."/>
            <person name="Gros-Balthazard M."/>
            <person name="Flowers J.M."/>
            <person name="Copetti D."/>
            <person name="Lemansour A."/>
            <person name="Lebrun M."/>
            <person name="Masmoudi K."/>
            <person name="Ferrand S."/>
            <person name="Dhar M.I."/>
            <person name="Fresquez Z.A."/>
            <person name="Rosas U."/>
            <person name="Zhang J."/>
            <person name="Talag J."/>
            <person name="Lee S."/>
            <person name="Kudrna D."/>
            <person name="Powell R.F."/>
            <person name="Leitch I.J."/>
            <person name="Krueger R.R."/>
            <person name="Wing R.A."/>
            <person name="Amiri K.M.A."/>
            <person name="Purugganan M.D."/>
        </authorList>
    </citation>
    <scope>NUCLEOTIDE SEQUENCE [LARGE SCALE GENOMIC DNA]</scope>
    <source>
        <strain evidence="5">cv. Khalas</strain>
    </source>
</reference>
<evidence type="ECO:0000313" key="6">
    <source>
        <dbReference type="RefSeq" id="XP_038981142.1"/>
    </source>
</evidence>
<reference evidence="6" key="2">
    <citation type="submission" date="2025-08" db="UniProtKB">
        <authorList>
            <consortium name="RefSeq"/>
        </authorList>
    </citation>
    <scope>IDENTIFICATION</scope>
    <source>
        <tissue evidence="6">Young leaves</tissue>
    </source>
</reference>
<protein>
    <submittedName>
        <fullName evidence="6">Uncharacterized protein LOC120110390</fullName>
    </submittedName>
</protein>
<evidence type="ECO:0000256" key="2">
    <source>
        <dbReference type="SAM" id="SignalP"/>
    </source>
</evidence>